<dbReference type="PANTHER" id="PTHR47534">
    <property type="entry name" value="YALI0E05731P"/>
    <property type="match status" value="1"/>
</dbReference>
<dbReference type="OrthoDB" id="3438478at2759"/>
<reference evidence="2 3" key="1">
    <citation type="submission" date="2018-05" db="EMBL/GenBank/DDBJ databases">
        <title>Genome sequencing and assembly of the regulated plant pathogen Lachnellula willkommii and related sister species for the development of diagnostic species identification markers.</title>
        <authorList>
            <person name="Giroux E."/>
            <person name="Bilodeau G."/>
        </authorList>
    </citation>
    <scope>NUCLEOTIDE SEQUENCE [LARGE SCALE GENOMIC DNA]</scope>
    <source>
        <strain evidence="2 3">CBS 197.66</strain>
    </source>
</reference>
<organism evidence="2 3">
    <name type="scientific">Lachnellula subtilissima</name>
    <dbReference type="NCBI Taxonomy" id="602034"/>
    <lineage>
        <taxon>Eukaryota</taxon>
        <taxon>Fungi</taxon>
        <taxon>Dikarya</taxon>
        <taxon>Ascomycota</taxon>
        <taxon>Pezizomycotina</taxon>
        <taxon>Leotiomycetes</taxon>
        <taxon>Helotiales</taxon>
        <taxon>Lachnaceae</taxon>
        <taxon>Lachnellula</taxon>
    </lineage>
</organism>
<dbReference type="AlphaFoldDB" id="A0A8H8RKB8"/>
<evidence type="ECO:0000313" key="2">
    <source>
        <dbReference type="EMBL" id="TVY36343.1"/>
    </source>
</evidence>
<dbReference type="Gene3D" id="3.40.50.720">
    <property type="entry name" value="NAD(P)-binding Rossmann-like Domain"/>
    <property type="match status" value="1"/>
</dbReference>
<dbReference type="InterPro" id="IPR052228">
    <property type="entry name" value="Sec_Metab_Biosynth_Oxidored"/>
</dbReference>
<keyword evidence="3" id="KW-1185">Reference proteome</keyword>
<keyword evidence="1" id="KW-0560">Oxidoreductase</keyword>
<gene>
    <name evidence="2" type="primary">andH_1</name>
    <name evidence="2" type="ORF">LSUB1_G006267</name>
</gene>
<dbReference type="GO" id="GO:0016491">
    <property type="term" value="F:oxidoreductase activity"/>
    <property type="evidence" value="ECO:0007669"/>
    <property type="project" value="UniProtKB-KW"/>
</dbReference>
<proteinExistence type="predicted"/>
<dbReference type="PANTHER" id="PTHR47534:SF3">
    <property type="entry name" value="ALCOHOL DEHYDROGENASE-LIKE C-TERMINAL DOMAIN-CONTAINING PROTEIN"/>
    <property type="match status" value="1"/>
</dbReference>
<comment type="caution">
    <text evidence="2">The sequence shown here is derived from an EMBL/GenBank/DDBJ whole genome shotgun (WGS) entry which is preliminary data.</text>
</comment>
<name>A0A8H8RKB8_9HELO</name>
<evidence type="ECO:0000256" key="1">
    <source>
        <dbReference type="ARBA" id="ARBA00023002"/>
    </source>
</evidence>
<sequence>MYNGIIGVWQQSHQSCADRDSRERDVTEAIREGCSAPRIYFLGRSQEAGDSIKAELNSLNGKGQYTFIKADVSLIRVVDDVCQDIKSREKTINLPFMSQGTFVLGTGQSSQV</sequence>
<dbReference type="Proteomes" id="UP000462212">
    <property type="component" value="Unassembled WGS sequence"/>
</dbReference>
<dbReference type="EMBL" id="QGMJ01000437">
    <property type="protein sequence ID" value="TVY36343.1"/>
    <property type="molecule type" value="Genomic_DNA"/>
</dbReference>
<protein>
    <submittedName>
        <fullName evidence="2">Oxidoreductase</fullName>
    </submittedName>
</protein>
<accession>A0A8H8RKB8</accession>
<evidence type="ECO:0000313" key="3">
    <source>
        <dbReference type="Proteomes" id="UP000462212"/>
    </source>
</evidence>